<dbReference type="EMBL" id="BK032772">
    <property type="protein sequence ID" value="DAF59607.1"/>
    <property type="molecule type" value="Genomic_DNA"/>
</dbReference>
<reference evidence="1" key="1">
    <citation type="journal article" date="2021" name="Proc. Natl. Acad. Sci. U.S.A.">
        <title>A Catalog of Tens of Thousands of Viruses from Human Metagenomes Reveals Hidden Associations with Chronic Diseases.</title>
        <authorList>
            <person name="Tisza M.J."/>
            <person name="Buck C.B."/>
        </authorList>
    </citation>
    <scope>NUCLEOTIDE SEQUENCE</scope>
    <source>
        <strain evidence="1">CtmIh35</strain>
    </source>
</reference>
<evidence type="ECO:0000313" key="1">
    <source>
        <dbReference type="EMBL" id="DAF59607.1"/>
    </source>
</evidence>
<name>A0A8S5T9F3_9CAUD</name>
<organism evidence="1">
    <name type="scientific">Siphoviridae sp. ctmIh35</name>
    <dbReference type="NCBI Taxonomy" id="2827932"/>
    <lineage>
        <taxon>Viruses</taxon>
        <taxon>Duplodnaviria</taxon>
        <taxon>Heunggongvirae</taxon>
        <taxon>Uroviricota</taxon>
        <taxon>Caudoviricetes</taxon>
    </lineage>
</organism>
<sequence>MTLSRKALTIISLLSRICALKRNQNPFPLTLGFLGG</sequence>
<accession>A0A8S5T9F3</accession>
<proteinExistence type="predicted"/>
<protein>
    <submittedName>
        <fullName evidence="1">Uncharacterized protein</fullName>
    </submittedName>
</protein>